<dbReference type="Gene3D" id="3.40.640.10">
    <property type="entry name" value="Type I PLP-dependent aspartate aminotransferase-like (Major domain)"/>
    <property type="match status" value="1"/>
</dbReference>
<name>A0AAV8W2E6_9CUCU</name>
<dbReference type="EMBL" id="JANEYG010000015">
    <property type="protein sequence ID" value="KAJ8920225.1"/>
    <property type="molecule type" value="Genomic_DNA"/>
</dbReference>
<dbReference type="Gene3D" id="3.90.1150.10">
    <property type="entry name" value="Aspartate Aminotransferase, domain 1"/>
    <property type="match status" value="1"/>
</dbReference>
<dbReference type="PANTHER" id="PTHR11808:SF15">
    <property type="entry name" value="CYSTATHIONINE GAMMA-LYASE"/>
    <property type="match status" value="1"/>
</dbReference>
<keyword evidence="6" id="KW-0198">Cysteine biosynthesis</keyword>
<evidence type="ECO:0000256" key="2">
    <source>
        <dbReference type="ARBA" id="ARBA00005038"/>
    </source>
</evidence>
<keyword evidence="5 8" id="KW-0663">Pyridoxal phosphate</keyword>
<comment type="caution">
    <text evidence="10">The sequence shown here is derived from an EMBL/GenBank/DDBJ whole genome shotgun (WGS) entry which is preliminary data.</text>
</comment>
<evidence type="ECO:0000256" key="5">
    <source>
        <dbReference type="ARBA" id="ARBA00022898"/>
    </source>
</evidence>
<dbReference type="GO" id="GO:0030170">
    <property type="term" value="F:pyridoxal phosphate binding"/>
    <property type="evidence" value="ECO:0007669"/>
    <property type="project" value="InterPro"/>
</dbReference>
<sequence length="399" mass="44759">MGEKEGYLPFPRSFETICIHNSQDPNQWISKAVVPHIVPTTVFKIGDPRLPLKYTYSRFGNPNRTILERTLTAINKAKYGLCFASGISALTAILSALKHGGHIVSCEDVSPETYEVFNNVAPNYGICATFTDVNHMENLCSAIRDNTKLIWVENPTYTTLKVADLCTIANVARNAKILLGVDNTFLTPYLQRPLDFGANIIMQSMTKYINGHSDVIMGCICTNDRELSDQLQLMQVASGLNPSPIDCYQVLRGLKTLNLRMDQYLKNSVTLANYLRQHPAVEKVIHPGLKTHPQHDLLKTQASGHSGILSFYLRGDLAQCEKFLKHLKVFTVAEMCGGVESTIQIPFTMSHKHWKRDTKKRLMISENLIRLSVGLENICDLICDIESALEVFKQEPNCQ</sequence>
<dbReference type="Proteomes" id="UP001159042">
    <property type="component" value="Unassembled WGS sequence"/>
</dbReference>
<keyword evidence="6" id="KW-0028">Amino-acid biosynthesis</keyword>
<evidence type="ECO:0000256" key="6">
    <source>
        <dbReference type="ARBA" id="ARBA00023192"/>
    </source>
</evidence>
<dbReference type="GO" id="GO:0019346">
    <property type="term" value="P:transsulfuration"/>
    <property type="evidence" value="ECO:0007669"/>
    <property type="project" value="InterPro"/>
</dbReference>
<evidence type="ECO:0000313" key="11">
    <source>
        <dbReference type="Proteomes" id="UP001159042"/>
    </source>
</evidence>
<dbReference type="FunFam" id="3.40.640.10:FF:000046">
    <property type="entry name" value="Cystathionine gamma-lyase"/>
    <property type="match status" value="1"/>
</dbReference>
<reference evidence="10 11" key="1">
    <citation type="journal article" date="2023" name="Insect Mol. Biol.">
        <title>Genome sequencing provides insights into the evolution of gene families encoding plant cell wall-degrading enzymes in longhorned beetles.</title>
        <authorList>
            <person name="Shin N.R."/>
            <person name="Okamura Y."/>
            <person name="Kirsch R."/>
            <person name="Pauchet Y."/>
        </authorList>
    </citation>
    <scope>NUCLEOTIDE SEQUENCE [LARGE SCALE GENOMIC DNA]</scope>
    <source>
        <strain evidence="10">EAD_L_NR</strain>
    </source>
</reference>
<comment type="cofactor">
    <cofactor evidence="1 9">
        <name>pyridoxal 5'-phosphate</name>
        <dbReference type="ChEBI" id="CHEBI:597326"/>
    </cofactor>
</comment>
<protein>
    <recommendedName>
        <fullName evidence="4">cystathionine gamma-lyase</fullName>
        <ecNumber evidence="4">4.4.1.1</ecNumber>
    </recommendedName>
    <alternativeName>
        <fullName evidence="7">Gamma-cystathionase</fullName>
    </alternativeName>
</protein>
<dbReference type="InterPro" id="IPR000277">
    <property type="entry name" value="Cys/Met-Metab_PyrdxlP-dep_enz"/>
</dbReference>
<evidence type="ECO:0000256" key="3">
    <source>
        <dbReference type="ARBA" id="ARBA00009077"/>
    </source>
</evidence>
<comment type="pathway">
    <text evidence="2">Amino-acid biosynthesis; L-cysteine biosynthesis; L-cysteine from L-homocysteine and L-serine: step 2/2.</text>
</comment>
<dbReference type="CDD" id="cd00614">
    <property type="entry name" value="CGS_like"/>
    <property type="match status" value="1"/>
</dbReference>
<evidence type="ECO:0000313" key="10">
    <source>
        <dbReference type="EMBL" id="KAJ8920225.1"/>
    </source>
</evidence>
<feature type="modified residue" description="N6-(pyridoxal phosphate)lysine" evidence="8">
    <location>
        <position position="207"/>
    </location>
</feature>
<proteinExistence type="inferred from homology"/>
<dbReference type="EC" id="4.4.1.1" evidence="4"/>
<dbReference type="AlphaFoldDB" id="A0AAV8W2E6"/>
<dbReference type="InterPro" id="IPR015422">
    <property type="entry name" value="PyrdxlP-dep_Trfase_small"/>
</dbReference>
<evidence type="ECO:0000256" key="7">
    <source>
        <dbReference type="ARBA" id="ARBA00029853"/>
    </source>
</evidence>
<comment type="similarity">
    <text evidence="3 9">Belongs to the trans-sulfuration enzymes family.</text>
</comment>
<dbReference type="GO" id="GO:0005737">
    <property type="term" value="C:cytoplasm"/>
    <property type="evidence" value="ECO:0007669"/>
    <property type="project" value="TreeGrafter"/>
</dbReference>
<accession>A0AAV8W2E6</accession>
<evidence type="ECO:0000256" key="4">
    <source>
        <dbReference type="ARBA" id="ARBA00012085"/>
    </source>
</evidence>
<dbReference type="PIRSF" id="PIRSF001434">
    <property type="entry name" value="CGS"/>
    <property type="match status" value="1"/>
</dbReference>
<dbReference type="InterPro" id="IPR015421">
    <property type="entry name" value="PyrdxlP-dep_Trfase_major"/>
</dbReference>
<gene>
    <name evidence="10" type="ORF">NQ315_011886</name>
</gene>
<evidence type="ECO:0000256" key="8">
    <source>
        <dbReference type="PIRSR" id="PIRSR001434-2"/>
    </source>
</evidence>
<dbReference type="PANTHER" id="PTHR11808">
    <property type="entry name" value="TRANS-SULFURATION ENZYME FAMILY MEMBER"/>
    <property type="match status" value="1"/>
</dbReference>
<dbReference type="SUPFAM" id="SSF53383">
    <property type="entry name" value="PLP-dependent transferases"/>
    <property type="match status" value="1"/>
</dbReference>
<dbReference type="GO" id="GO:0004123">
    <property type="term" value="F:cystathionine gamma-lyase activity"/>
    <property type="evidence" value="ECO:0007669"/>
    <property type="project" value="TreeGrafter"/>
</dbReference>
<dbReference type="Pfam" id="PF01053">
    <property type="entry name" value="Cys_Met_Meta_PP"/>
    <property type="match status" value="1"/>
</dbReference>
<keyword evidence="11" id="KW-1185">Reference proteome</keyword>
<dbReference type="InterPro" id="IPR015424">
    <property type="entry name" value="PyrdxlP-dep_Trfase"/>
</dbReference>
<evidence type="ECO:0000256" key="1">
    <source>
        <dbReference type="ARBA" id="ARBA00001933"/>
    </source>
</evidence>
<dbReference type="GO" id="GO:0019343">
    <property type="term" value="P:cysteine biosynthetic process via cystathionine"/>
    <property type="evidence" value="ECO:0007669"/>
    <property type="project" value="TreeGrafter"/>
</dbReference>
<organism evidence="10 11">
    <name type="scientific">Exocentrus adspersus</name>
    <dbReference type="NCBI Taxonomy" id="1586481"/>
    <lineage>
        <taxon>Eukaryota</taxon>
        <taxon>Metazoa</taxon>
        <taxon>Ecdysozoa</taxon>
        <taxon>Arthropoda</taxon>
        <taxon>Hexapoda</taxon>
        <taxon>Insecta</taxon>
        <taxon>Pterygota</taxon>
        <taxon>Neoptera</taxon>
        <taxon>Endopterygota</taxon>
        <taxon>Coleoptera</taxon>
        <taxon>Polyphaga</taxon>
        <taxon>Cucujiformia</taxon>
        <taxon>Chrysomeloidea</taxon>
        <taxon>Cerambycidae</taxon>
        <taxon>Lamiinae</taxon>
        <taxon>Acanthocinini</taxon>
        <taxon>Exocentrus</taxon>
    </lineage>
</organism>
<evidence type="ECO:0000256" key="9">
    <source>
        <dbReference type="RuleBase" id="RU362118"/>
    </source>
</evidence>